<dbReference type="InterPro" id="IPR036291">
    <property type="entry name" value="NAD(P)-bd_dom_sf"/>
</dbReference>
<dbReference type="InterPro" id="IPR022893">
    <property type="entry name" value="Shikimate_DH_fam"/>
</dbReference>
<keyword evidence="2" id="KW-0028">Amino-acid biosynthesis</keyword>
<protein>
    <submittedName>
        <fullName evidence="4">Shikimate dehydrogenase</fullName>
        <ecNumber evidence="4">1.1.1.25</ecNumber>
    </submittedName>
</protein>
<sequence length="278" mass="29368">MLVTPRCEVWGDPIGHSRSPELHHAAYRVLGLDWEYERRQVTEAQFADELNLLGPRFRGLSVTMPLKAAAYRAAGRRDRRAQLTGAVNTLSLSSRGALGFNTDVGGLVQALGDEGLHELERVQIVGAGATATSAIVAAVEMGASHVDIVARRPEATHHLVVLGEALDVKVNVRAFDTSAAGDVDVTIATLPGDAPLSDAHSDALARTGGILFDVVYGQWPTPLATAWERSGGTAVSGLGMLLHQAVLQVRAFTTGDIEEPIADEPAVLAAMRAALMGD</sequence>
<evidence type="ECO:0000313" key="5">
    <source>
        <dbReference type="Proteomes" id="UP000526083"/>
    </source>
</evidence>
<gene>
    <name evidence="4" type="ORF">FHX48_001190</name>
</gene>
<dbReference type="GO" id="GO:0009073">
    <property type="term" value="P:aromatic amino acid family biosynthetic process"/>
    <property type="evidence" value="ECO:0007669"/>
    <property type="project" value="UniProtKB-KW"/>
</dbReference>
<evidence type="ECO:0000313" key="4">
    <source>
        <dbReference type="EMBL" id="MBA8816117.1"/>
    </source>
</evidence>
<dbReference type="SUPFAM" id="SSF51735">
    <property type="entry name" value="NAD(P)-binding Rossmann-fold domains"/>
    <property type="match status" value="1"/>
</dbReference>
<dbReference type="GO" id="GO:0005829">
    <property type="term" value="C:cytosol"/>
    <property type="evidence" value="ECO:0007669"/>
    <property type="project" value="TreeGrafter"/>
</dbReference>
<dbReference type="GO" id="GO:0009423">
    <property type="term" value="P:chorismate biosynthetic process"/>
    <property type="evidence" value="ECO:0007669"/>
    <property type="project" value="TreeGrafter"/>
</dbReference>
<dbReference type="EC" id="1.1.1.25" evidence="4"/>
<evidence type="ECO:0000256" key="2">
    <source>
        <dbReference type="ARBA" id="ARBA00023141"/>
    </source>
</evidence>
<dbReference type="SUPFAM" id="SSF53223">
    <property type="entry name" value="Aminoacid dehydrogenase-like, N-terminal domain"/>
    <property type="match status" value="1"/>
</dbReference>
<evidence type="ECO:0000259" key="3">
    <source>
        <dbReference type="Pfam" id="PF08501"/>
    </source>
</evidence>
<keyword evidence="4" id="KW-0560">Oxidoreductase</keyword>
<feature type="domain" description="Shikimate dehydrogenase substrate binding N-terminal" evidence="3">
    <location>
        <begin position="9"/>
        <end position="90"/>
    </location>
</feature>
<dbReference type="Gene3D" id="3.40.50.10860">
    <property type="entry name" value="Leucine Dehydrogenase, chain A, domain 1"/>
    <property type="match status" value="1"/>
</dbReference>
<dbReference type="InterPro" id="IPR046346">
    <property type="entry name" value="Aminoacid_DH-like_N_sf"/>
</dbReference>
<organism evidence="4 5">
    <name type="scientific">Microbacterium halimionae</name>
    <dbReference type="NCBI Taxonomy" id="1526413"/>
    <lineage>
        <taxon>Bacteria</taxon>
        <taxon>Bacillati</taxon>
        <taxon>Actinomycetota</taxon>
        <taxon>Actinomycetes</taxon>
        <taxon>Micrococcales</taxon>
        <taxon>Microbacteriaceae</taxon>
        <taxon>Microbacterium</taxon>
    </lineage>
</organism>
<dbReference type="PANTHER" id="PTHR21089:SF1">
    <property type="entry name" value="BIFUNCTIONAL 3-DEHYDROQUINATE DEHYDRATASE_SHIKIMATE DEHYDROGENASE, CHLOROPLASTIC"/>
    <property type="match status" value="1"/>
</dbReference>
<dbReference type="AlphaFoldDB" id="A0A7W3PLM9"/>
<name>A0A7W3PLM9_9MICO</name>
<dbReference type="GO" id="GO:0019632">
    <property type="term" value="P:shikimate metabolic process"/>
    <property type="evidence" value="ECO:0007669"/>
    <property type="project" value="TreeGrafter"/>
</dbReference>
<dbReference type="GO" id="GO:0050661">
    <property type="term" value="F:NADP binding"/>
    <property type="evidence" value="ECO:0007669"/>
    <property type="project" value="TreeGrafter"/>
</dbReference>
<dbReference type="PANTHER" id="PTHR21089">
    <property type="entry name" value="SHIKIMATE DEHYDROGENASE"/>
    <property type="match status" value="1"/>
</dbReference>
<dbReference type="CDD" id="cd01065">
    <property type="entry name" value="NAD_bind_Shikimate_DH"/>
    <property type="match status" value="1"/>
</dbReference>
<comment type="caution">
    <text evidence="4">The sequence shown here is derived from an EMBL/GenBank/DDBJ whole genome shotgun (WGS) entry which is preliminary data.</text>
</comment>
<keyword evidence="5" id="KW-1185">Reference proteome</keyword>
<dbReference type="Proteomes" id="UP000526083">
    <property type="component" value="Unassembled WGS sequence"/>
</dbReference>
<dbReference type="RefSeq" id="WP_167049696.1">
    <property type="nucleotide sequence ID" value="NZ_JAAOZB010000002.1"/>
</dbReference>
<reference evidence="4 5" key="1">
    <citation type="submission" date="2020-07" db="EMBL/GenBank/DDBJ databases">
        <title>Sequencing the genomes of 1000 actinobacteria strains.</title>
        <authorList>
            <person name="Klenk H.-P."/>
        </authorList>
    </citation>
    <scope>NUCLEOTIDE SEQUENCE [LARGE SCALE GENOMIC DNA]</scope>
    <source>
        <strain evidence="4 5">DSM 27576</strain>
    </source>
</reference>
<dbReference type="Gene3D" id="3.40.50.720">
    <property type="entry name" value="NAD(P)-binding Rossmann-like Domain"/>
    <property type="match status" value="1"/>
</dbReference>
<keyword evidence="2" id="KW-0057">Aromatic amino acid biosynthesis</keyword>
<dbReference type="GO" id="GO:0004764">
    <property type="term" value="F:shikimate 3-dehydrogenase (NADP+) activity"/>
    <property type="evidence" value="ECO:0007669"/>
    <property type="project" value="UniProtKB-EC"/>
</dbReference>
<proteinExistence type="predicted"/>
<accession>A0A7W3PLM9</accession>
<dbReference type="NCBIfam" id="NF001311">
    <property type="entry name" value="PRK00258.1-3"/>
    <property type="match status" value="1"/>
</dbReference>
<evidence type="ECO:0000256" key="1">
    <source>
        <dbReference type="ARBA" id="ARBA00004871"/>
    </source>
</evidence>
<dbReference type="EMBL" id="JACGWY010000002">
    <property type="protein sequence ID" value="MBA8816117.1"/>
    <property type="molecule type" value="Genomic_DNA"/>
</dbReference>
<dbReference type="Pfam" id="PF08501">
    <property type="entry name" value="Shikimate_dh_N"/>
    <property type="match status" value="1"/>
</dbReference>
<comment type="pathway">
    <text evidence="1">Metabolic intermediate biosynthesis; chorismate biosynthesis; chorismate from D-erythrose 4-phosphate and phosphoenolpyruvate: step 4/7.</text>
</comment>
<dbReference type="InterPro" id="IPR013708">
    <property type="entry name" value="Shikimate_DH-bd_N"/>
</dbReference>